<sequence>MTDTLRIAAGVNTTAWALGSSHLAAGLDAGGVIGGVLVGGVIAGIVAFLCGEPGVKYHLSFPMMFRATFGMYGSYFVNAIKLFANFIFCGIQSYWRGLAAKVVIASIFPSFQDMENTLPESAYITTQQLIGFICYIMIFTPLMFIHPSRIQPVLYAAFYAVTAAMFGLFIWAVAANGGASQPKPAKDISAADRSFRILLAISSVAGGWTGSSIRQADWTRFARTKRAPVFNQFIGAPLTVTVTATLGAFATSAVHDMYGKLI</sequence>
<evidence type="ECO:0000313" key="7">
    <source>
        <dbReference type="EMBL" id="KAF2029463.1"/>
    </source>
</evidence>
<feature type="transmembrane region" description="Helical" evidence="6">
    <location>
        <begin position="129"/>
        <end position="146"/>
    </location>
</feature>
<evidence type="ECO:0000256" key="4">
    <source>
        <dbReference type="ARBA" id="ARBA00022989"/>
    </source>
</evidence>
<dbReference type="EMBL" id="ML978200">
    <property type="protein sequence ID" value="KAF2029463.1"/>
    <property type="molecule type" value="Genomic_DNA"/>
</dbReference>
<evidence type="ECO:0000256" key="3">
    <source>
        <dbReference type="ARBA" id="ARBA00022692"/>
    </source>
</evidence>
<feature type="transmembrane region" description="Helical" evidence="6">
    <location>
        <begin position="233"/>
        <end position="254"/>
    </location>
</feature>
<name>A0A9P4LL55_9PLEO</name>
<dbReference type="GO" id="GO:0005886">
    <property type="term" value="C:plasma membrane"/>
    <property type="evidence" value="ECO:0007669"/>
    <property type="project" value="TreeGrafter"/>
</dbReference>
<dbReference type="Gene3D" id="1.10.4160.10">
    <property type="entry name" value="Hydantoin permease"/>
    <property type="match status" value="1"/>
</dbReference>
<dbReference type="InterPro" id="IPR001248">
    <property type="entry name" value="Pur-cyt_permease"/>
</dbReference>
<keyword evidence="8" id="KW-1185">Reference proteome</keyword>
<accession>A0A9P4LL55</accession>
<dbReference type="AlphaFoldDB" id="A0A9P4LL55"/>
<comment type="similarity">
    <text evidence="2">Belongs to the purine-cytosine permease (2.A.39) family.</text>
</comment>
<comment type="subcellular location">
    <subcellularLocation>
        <location evidence="1">Membrane</location>
        <topology evidence="1">Multi-pass membrane protein</topology>
    </subcellularLocation>
</comment>
<dbReference type="Pfam" id="PF02133">
    <property type="entry name" value="Transp_cyt_pur"/>
    <property type="match status" value="1"/>
</dbReference>
<dbReference type="Proteomes" id="UP000799777">
    <property type="component" value="Unassembled WGS sequence"/>
</dbReference>
<dbReference type="InterPro" id="IPR045225">
    <property type="entry name" value="Uracil/uridine/allantoin_perm"/>
</dbReference>
<proteinExistence type="inferred from homology"/>
<evidence type="ECO:0000256" key="1">
    <source>
        <dbReference type="ARBA" id="ARBA00004141"/>
    </source>
</evidence>
<feature type="transmembrane region" description="Helical" evidence="6">
    <location>
        <begin position="194"/>
        <end position="213"/>
    </location>
</feature>
<evidence type="ECO:0000256" key="5">
    <source>
        <dbReference type="ARBA" id="ARBA00023136"/>
    </source>
</evidence>
<evidence type="ECO:0000256" key="6">
    <source>
        <dbReference type="SAM" id="Phobius"/>
    </source>
</evidence>
<dbReference type="GO" id="GO:0015205">
    <property type="term" value="F:nucleobase transmembrane transporter activity"/>
    <property type="evidence" value="ECO:0007669"/>
    <property type="project" value="TreeGrafter"/>
</dbReference>
<gene>
    <name evidence="7" type="ORF">EK21DRAFT_112837</name>
</gene>
<evidence type="ECO:0000313" key="8">
    <source>
        <dbReference type="Proteomes" id="UP000799777"/>
    </source>
</evidence>
<evidence type="ECO:0000256" key="2">
    <source>
        <dbReference type="ARBA" id="ARBA00008974"/>
    </source>
</evidence>
<feature type="transmembrane region" description="Helical" evidence="6">
    <location>
        <begin position="72"/>
        <end position="95"/>
    </location>
</feature>
<comment type="caution">
    <text evidence="7">The sequence shown here is derived from an EMBL/GenBank/DDBJ whole genome shotgun (WGS) entry which is preliminary data.</text>
</comment>
<protein>
    <submittedName>
        <fullName evidence="7">Uncharacterized protein</fullName>
    </submittedName>
</protein>
<organism evidence="7 8">
    <name type="scientific">Setomelanomma holmii</name>
    <dbReference type="NCBI Taxonomy" id="210430"/>
    <lineage>
        <taxon>Eukaryota</taxon>
        <taxon>Fungi</taxon>
        <taxon>Dikarya</taxon>
        <taxon>Ascomycota</taxon>
        <taxon>Pezizomycotina</taxon>
        <taxon>Dothideomycetes</taxon>
        <taxon>Pleosporomycetidae</taxon>
        <taxon>Pleosporales</taxon>
        <taxon>Pleosporineae</taxon>
        <taxon>Phaeosphaeriaceae</taxon>
        <taxon>Setomelanomma</taxon>
    </lineage>
</organism>
<reference evidence="7" key="1">
    <citation type="journal article" date="2020" name="Stud. Mycol.">
        <title>101 Dothideomycetes genomes: a test case for predicting lifestyles and emergence of pathogens.</title>
        <authorList>
            <person name="Haridas S."/>
            <person name="Albert R."/>
            <person name="Binder M."/>
            <person name="Bloem J."/>
            <person name="Labutti K."/>
            <person name="Salamov A."/>
            <person name="Andreopoulos B."/>
            <person name="Baker S."/>
            <person name="Barry K."/>
            <person name="Bills G."/>
            <person name="Bluhm B."/>
            <person name="Cannon C."/>
            <person name="Castanera R."/>
            <person name="Culley D."/>
            <person name="Daum C."/>
            <person name="Ezra D."/>
            <person name="Gonzalez J."/>
            <person name="Henrissat B."/>
            <person name="Kuo A."/>
            <person name="Liang C."/>
            <person name="Lipzen A."/>
            <person name="Lutzoni F."/>
            <person name="Magnuson J."/>
            <person name="Mondo S."/>
            <person name="Nolan M."/>
            <person name="Ohm R."/>
            <person name="Pangilinan J."/>
            <person name="Park H.-J."/>
            <person name="Ramirez L."/>
            <person name="Alfaro M."/>
            <person name="Sun H."/>
            <person name="Tritt A."/>
            <person name="Yoshinaga Y."/>
            <person name="Zwiers L.-H."/>
            <person name="Turgeon B."/>
            <person name="Goodwin S."/>
            <person name="Spatafora J."/>
            <person name="Crous P."/>
            <person name="Grigoriev I."/>
        </authorList>
    </citation>
    <scope>NUCLEOTIDE SEQUENCE</scope>
    <source>
        <strain evidence="7">CBS 110217</strain>
    </source>
</reference>
<dbReference type="PANTHER" id="PTHR30618">
    <property type="entry name" value="NCS1 FAMILY PURINE/PYRIMIDINE TRANSPORTER"/>
    <property type="match status" value="1"/>
</dbReference>
<dbReference type="OrthoDB" id="2018619at2759"/>
<keyword evidence="5 6" id="KW-0472">Membrane</keyword>
<feature type="transmembrane region" description="Helical" evidence="6">
    <location>
        <begin position="29"/>
        <end position="51"/>
    </location>
</feature>
<dbReference type="PANTHER" id="PTHR30618:SF15">
    <property type="entry name" value="NICOTINAMIDE RIBOSIDE TRANSPORTER 1-RELATED"/>
    <property type="match status" value="1"/>
</dbReference>
<keyword evidence="3 6" id="KW-0812">Transmembrane</keyword>
<feature type="transmembrane region" description="Helical" evidence="6">
    <location>
        <begin position="153"/>
        <end position="174"/>
    </location>
</feature>
<keyword evidence="4 6" id="KW-1133">Transmembrane helix</keyword>